<evidence type="ECO:0000313" key="2">
    <source>
        <dbReference type="Proteomes" id="UP001163324"/>
    </source>
</evidence>
<reference evidence="1" key="1">
    <citation type="submission" date="2022-10" db="EMBL/GenBank/DDBJ databases">
        <title>Complete Genome of Trichothecium roseum strain YXFP-22015, a Plant Pathogen Isolated from Citrus.</title>
        <authorList>
            <person name="Wang Y."/>
            <person name="Zhu L."/>
        </authorList>
    </citation>
    <scope>NUCLEOTIDE SEQUENCE</scope>
    <source>
        <strain evidence="1">YXFP-22015</strain>
    </source>
</reference>
<accession>A0ACC0V174</accession>
<organism evidence="1 2">
    <name type="scientific">Trichothecium roseum</name>
    <dbReference type="NCBI Taxonomy" id="47278"/>
    <lineage>
        <taxon>Eukaryota</taxon>
        <taxon>Fungi</taxon>
        <taxon>Dikarya</taxon>
        <taxon>Ascomycota</taxon>
        <taxon>Pezizomycotina</taxon>
        <taxon>Sordariomycetes</taxon>
        <taxon>Hypocreomycetidae</taxon>
        <taxon>Hypocreales</taxon>
        <taxon>Hypocreales incertae sedis</taxon>
        <taxon>Trichothecium</taxon>
    </lineage>
</organism>
<keyword evidence="2" id="KW-1185">Reference proteome</keyword>
<name>A0ACC0V174_9HYPO</name>
<dbReference type="EMBL" id="CM047944">
    <property type="protein sequence ID" value="KAI9899643.1"/>
    <property type="molecule type" value="Genomic_DNA"/>
</dbReference>
<gene>
    <name evidence="1" type="ORF">N3K66_006104</name>
</gene>
<sequence>MVPLPLFKLASLFVRHVSKYGANQIKAQAHDHPRFRAFAARYGQMIHQLNMRLSVAVLRDLEAEKRAKEKAEAPTVKTEEQVRKEEDTKVKEKTSSNSSSSKSRSPIFQNVWRRKFRPLPEGKAVDLFADVIGDAFILSVAGGLIIYEYYKAMQKPDVNKQRIDELEERYQELKKREDELADAEEQQRLRFESLEEALRALKDSKTKQPLLPTLQSAG</sequence>
<evidence type="ECO:0000313" key="1">
    <source>
        <dbReference type="EMBL" id="KAI9899643.1"/>
    </source>
</evidence>
<protein>
    <submittedName>
        <fullName evidence="1">Uncharacterized protein</fullName>
    </submittedName>
</protein>
<dbReference type="Proteomes" id="UP001163324">
    <property type="component" value="Chromosome 5"/>
</dbReference>
<comment type="caution">
    <text evidence="1">The sequence shown here is derived from an EMBL/GenBank/DDBJ whole genome shotgun (WGS) entry which is preliminary data.</text>
</comment>
<proteinExistence type="predicted"/>